<organism evidence="1">
    <name type="scientific">Dickeya oryzae</name>
    <dbReference type="NCBI Taxonomy" id="1240404"/>
    <lineage>
        <taxon>Bacteria</taxon>
        <taxon>Pseudomonadati</taxon>
        <taxon>Pseudomonadota</taxon>
        <taxon>Gammaproteobacteria</taxon>
        <taxon>Enterobacterales</taxon>
        <taxon>Pectobacteriaceae</taxon>
        <taxon>Dickeya</taxon>
    </lineage>
</organism>
<sequence length="220" mass="24915">MRKITKGTEPASLTAWKRANPNGRYDNLTETERQDIRDACVKEQFGLCAYCCKPISGDNSDTMNEHVQARDEAPQRSLDFTNIVASCTTPNQCDAAHGSQAFSLTPLMAECETELEFMSSGRVKGKTERAQEAIKVLNLGDHETNNKKLIGARRKVIHDLLWKEGINPEEKLELEDDDLLRDLLRDFQIDNINKYSTPQNGRLEQYSPVLVNFLKGWLPT</sequence>
<name>A0AB39IUR3_9GAMM</name>
<dbReference type="EMBL" id="CP162670">
    <property type="protein sequence ID" value="XDL24554.1"/>
    <property type="molecule type" value="Genomic_DNA"/>
</dbReference>
<proteinExistence type="predicted"/>
<dbReference type="GeneID" id="302584096"/>
<evidence type="ECO:0000313" key="1">
    <source>
        <dbReference type="EMBL" id="XDL24554.1"/>
    </source>
</evidence>
<protein>
    <submittedName>
        <fullName evidence="1">TIGR02646 family protein</fullName>
    </submittedName>
</protein>
<gene>
    <name evidence="1" type="ORF">LF929_020465</name>
</gene>
<dbReference type="AlphaFoldDB" id="A0AB39IUR3"/>
<dbReference type="RefSeq" id="WP_226092855.1">
    <property type="nucleotide sequence ID" value="NZ_CP162670.1"/>
</dbReference>
<accession>A0AB39IUR3</accession>
<reference evidence="1" key="1">
    <citation type="submission" date="2024-07" db="EMBL/GenBank/DDBJ databases">
        <authorList>
            <person name="Pedron J."/>
        </authorList>
    </citation>
    <scope>NUCLEOTIDE SEQUENCE</scope>
    <source>
        <strain evidence="1">A003-S1-M15</strain>
    </source>
</reference>